<comment type="caution">
    <text evidence="2">The sequence shown here is derived from an EMBL/GenBank/DDBJ whole genome shotgun (WGS) entry which is preliminary data.</text>
</comment>
<evidence type="ECO:0000256" key="1">
    <source>
        <dbReference type="SAM" id="SignalP"/>
    </source>
</evidence>
<evidence type="ECO:0000313" key="2">
    <source>
        <dbReference type="EMBL" id="MBR7796395.1"/>
    </source>
</evidence>
<dbReference type="PROSITE" id="PS51257">
    <property type="entry name" value="PROKAR_LIPOPROTEIN"/>
    <property type="match status" value="1"/>
</dbReference>
<feature type="signal peptide" evidence="1">
    <location>
        <begin position="1"/>
        <end position="21"/>
    </location>
</feature>
<dbReference type="EMBL" id="JAGSOT010000026">
    <property type="protein sequence ID" value="MBR7796395.1"/>
    <property type="molecule type" value="Genomic_DNA"/>
</dbReference>
<evidence type="ECO:0008006" key="4">
    <source>
        <dbReference type="Google" id="ProtNLM"/>
    </source>
</evidence>
<keyword evidence="1" id="KW-0732">Signal</keyword>
<sequence length="146" mass="16270">MKKICLIFLAIIMLVAGCSDSDNTREKNKNPELAETANNNREDIELHNVGETVQVKSNKYDFTYEVTLNSYKEKDEYEGKSVADFNADGGDFTGVKFAVVNLTIKNTSTELFIPFDKIEPIFLNSAPLGFFNELTPELGDSLNSGE</sequence>
<dbReference type="AlphaFoldDB" id="A0A941ICQ6"/>
<dbReference type="RefSeq" id="WP_026683200.1">
    <property type="nucleotide sequence ID" value="NZ_CP115959.1"/>
</dbReference>
<dbReference type="Proteomes" id="UP000675284">
    <property type="component" value="Unassembled WGS sequence"/>
</dbReference>
<evidence type="ECO:0000313" key="3">
    <source>
        <dbReference type="Proteomes" id="UP000675284"/>
    </source>
</evidence>
<reference evidence="2" key="1">
    <citation type="submission" date="2021-04" db="EMBL/GenBank/DDBJ databases">
        <title>Isolation and polyphasic classification of algal microorganism.</title>
        <authorList>
            <person name="Wang S."/>
        </authorList>
    </citation>
    <scope>NUCLEOTIDE SEQUENCE</scope>
    <source>
        <strain evidence="2">720a</strain>
    </source>
</reference>
<organism evidence="2 3">
    <name type="scientific">Virgibacillus salarius</name>
    <dbReference type="NCBI Taxonomy" id="447199"/>
    <lineage>
        <taxon>Bacteria</taxon>
        <taxon>Bacillati</taxon>
        <taxon>Bacillota</taxon>
        <taxon>Bacilli</taxon>
        <taxon>Bacillales</taxon>
        <taxon>Bacillaceae</taxon>
        <taxon>Virgibacillus</taxon>
    </lineage>
</organism>
<accession>A0A941ICQ6</accession>
<gene>
    <name evidence="2" type="ORF">KCX74_10145</name>
</gene>
<feature type="chain" id="PRO_5037452092" description="DUF4352 domain-containing protein" evidence="1">
    <location>
        <begin position="22"/>
        <end position="146"/>
    </location>
</feature>
<protein>
    <recommendedName>
        <fullName evidence="4">DUF4352 domain-containing protein</fullName>
    </recommendedName>
</protein>
<proteinExistence type="predicted"/>
<keyword evidence="3" id="KW-1185">Reference proteome</keyword>
<name>A0A941ICQ6_9BACI</name>